<dbReference type="CDD" id="cd00067">
    <property type="entry name" value="GAL4"/>
    <property type="match status" value="1"/>
</dbReference>
<dbReference type="InterPro" id="IPR036864">
    <property type="entry name" value="Zn2-C6_fun-type_DNA-bd_sf"/>
</dbReference>
<dbReference type="CDD" id="cd12148">
    <property type="entry name" value="fungal_TF_MHR"/>
    <property type="match status" value="1"/>
</dbReference>
<keyword evidence="7" id="KW-1185">Reference proteome</keyword>
<protein>
    <submittedName>
        <fullName evidence="6">Bikaverin cluster-transcription factor</fullName>
    </submittedName>
</protein>
<dbReference type="Gene3D" id="4.10.240.10">
    <property type="entry name" value="Zn(2)-C6 fungal-type DNA-binding domain"/>
    <property type="match status" value="1"/>
</dbReference>
<dbReference type="InterPro" id="IPR007219">
    <property type="entry name" value="XnlR_reg_dom"/>
</dbReference>
<dbReference type="Proteomes" id="UP001392437">
    <property type="component" value="Unassembled WGS sequence"/>
</dbReference>
<dbReference type="GO" id="GO:0006351">
    <property type="term" value="P:DNA-templated transcription"/>
    <property type="evidence" value="ECO:0007669"/>
    <property type="project" value="InterPro"/>
</dbReference>
<dbReference type="GO" id="GO:0005634">
    <property type="term" value="C:nucleus"/>
    <property type="evidence" value="ECO:0007669"/>
    <property type="project" value="UniProtKB-SubCell"/>
</dbReference>
<feature type="region of interest" description="Disordered" evidence="4">
    <location>
        <begin position="112"/>
        <end position="160"/>
    </location>
</feature>
<evidence type="ECO:0000256" key="3">
    <source>
        <dbReference type="ARBA" id="ARBA00023242"/>
    </source>
</evidence>
<dbReference type="SMART" id="SM00066">
    <property type="entry name" value="GAL4"/>
    <property type="match status" value="1"/>
</dbReference>
<feature type="compositionally biased region" description="Low complexity" evidence="4">
    <location>
        <begin position="663"/>
        <end position="678"/>
    </location>
</feature>
<evidence type="ECO:0000256" key="4">
    <source>
        <dbReference type="SAM" id="MobiDB-lite"/>
    </source>
</evidence>
<sequence length="739" mass="80499">MASSPSGSSLPNWKSPISAASVARTPTSAAAAMHHPIRSCVACSTRRVRCDRQQPACGNCARARAHGLGSDCVYPTGRGRAPKRRRDPRGSAADEQQVAERLARLEAMIRQAGEHDQSPDGNDSATAADEPSSTPGSRRVSAGHIVNTPETPHERGFGRLKVTKTDSHYVNDAMWGGLMEEVEELRSFLLGSSSDDEVDTEEPSDGNTGTPPATGPTTILFGLGTTASSLLGSRPSLAQAAALFAAFCGNVAPVMRLMHMPTLTRRYWNAASSPDKVDRDTEALVLAINYVSAATLSDEKCTTELGQTRHQVLLLYRAAAEQALARAHLLSTRSPTLLQAAVFYIEALQKSDDAKAGQPAAVRSLVVLVHHLARAMGLHRDGDAYGLPPFEAEMRRRLWWYICILDHRTAEACGAEPAVRPRSFDARLPLHVDDADLSPEMPALPSEGHGAITDMTFCLVRYETLETVWCVYNDTVSLAEKQTAIRDLERRLEDRYFRYCNPDIPFQVRMLLAGRMVAKRLWFMAHWPSRERDTGHHQPPQSVTTPPSTANGSAATRDQLFAAAADLLGAAADILANPALSPWLWHAQTYSHWHALAFVLHELRRRPPGPDPESERAWRYARAVYEGWLAGSADANNLRRPMKRLFEKVRRERGGDGAEGRGSDAAAGAGALSSADGSCNDGEEMDSEDSLDRLLNAFSSELGDGDGSCHPLMADQDMADYFHFGESDSWGLPVADFSS</sequence>
<evidence type="ECO:0000313" key="7">
    <source>
        <dbReference type="Proteomes" id="UP001392437"/>
    </source>
</evidence>
<evidence type="ECO:0000313" key="6">
    <source>
        <dbReference type="EMBL" id="KAK8121209.1"/>
    </source>
</evidence>
<feature type="region of interest" description="Disordered" evidence="4">
    <location>
        <begin position="71"/>
        <end position="97"/>
    </location>
</feature>
<feature type="region of interest" description="Disordered" evidence="4">
    <location>
        <begin position="650"/>
        <end position="686"/>
    </location>
</feature>
<feature type="compositionally biased region" description="Low complexity" evidence="4">
    <location>
        <begin position="538"/>
        <end position="549"/>
    </location>
</feature>
<evidence type="ECO:0000259" key="5">
    <source>
        <dbReference type="PROSITE" id="PS50048"/>
    </source>
</evidence>
<feature type="compositionally biased region" description="Polar residues" evidence="4">
    <location>
        <begin position="119"/>
        <end position="136"/>
    </location>
</feature>
<feature type="domain" description="Zn(2)-C6 fungal-type" evidence="5">
    <location>
        <begin position="39"/>
        <end position="74"/>
    </location>
</feature>
<dbReference type="GO" id="GO:0003677">
    <property type="term" value="F:DNA binding"/>
    <property type="evidence" value="ECO:0007669"/>
    <property type="project" value="InterPro"/>
</dbReference>
<feature type="compositionally biased region" description="Acidic residues" evidence="4">
    <location>
        <begin position="194"/>
        <end position="204"/>
    </location>
</feature>
<evidence type="ECO:0000256" key="2">
    <source>
        <dbReference type="ARBA" id="ARBA00022723"/>
    </source>
</evidence>
<dbReference type="EMBL" id="JAQQWP010000004">
    <property type="protein sequence ID" value="KAK8121209.1"/>
    <property type="molecule type" value="Genomic_DNA"/>
</dbReference>
<feature type="compositionally biased region" description="Low complexity" evidence="4">
    <location>
        <begin position="206"/>
        <end position="216"/>
    </location>
</feature>
<keyword evidence="2" id="KW-0479">Metal-binding</keyword>
<proteinExistence type="predicted"/>
<dbReference type="AlphaFoldDB" id="A0AAW0R1Y7"/>
<feature type="region of interest" description="Disordered" evidence="4">
    <location>
        <begin position="193"/>
        <end position="216"/>
    </location>
</feature>
<dbReference type="GO" id="GO:0000981">
    <property type="term" value="F:DNA-binding transcription factor activity, RNA polymerase II-specific"/>
    <property type="evidence" value="ECO:0007669"/>
    <property type="project" value="InterPro"/>
</dbReference>
<comment type="subcellular location">
    <subcellularLocation>
        <location evidence="1">Nucleus</location>
    </subcellularLocation>
</comment>
<dbReference type="PROSITE" id="PS50048">
    <property type="entry name" value="ZN2_CY6_FUNGAL_2"/>
    <property type="match status" value="1"/>
</dbReference>
<evidence type="ECO:0000256" key="1">
    <source>
        <dbReference type="ARBA" id="ARBA00004123"/>
    </source>
</evidence>
<dbReference type="GO" id="GO:0008270">
    <property type="term" value="F:zinc ion binding"/>
    <property type="evidence" value="ECO:0007669"/>
    <property type="project" value="InterPro"/>
</dbReference>
<reference evidence="6 7" key="1">
    <citation type="submission" date="2023-01" db="EMBL/GenBank/DDBJ databases">
        <title>Analysis of 21 Apiospora genomes using comparative genomics revels a genus with tremendous synthesis potential of carbohydrate active enzymes and secondary metabolites.</title>
        <authorList>
            <person name="Sorensen T."/>
        </authorList>
    </citation>
    <scope>NUCLEOTIDE SEQUENCE [LARGE SCALE GENOMIC DNA]</scope>
    <source>
        <strain evidence="6 7">CBS 117206</strain>
    </source>
</reference>
<dbReference type="SMART" id="SM00906">
    <property type="entry name" value="Fungal_trans"/>
    <property type="match status" value="1"/>
</dbReference>
<organism evidence="6 7">
    <name type="scientific">Apiospora kogelbergensis</name>
    <dbReference type="NCBI Taxonomy" id="1337665"/>
    <lineage>
        <taxon>Eukaryota</taxon>
        <taxon>Fungi</taxon>
        <taxon>Dikarya</taxon>
        <taxon>Ascomycota</taxon>
        <taxon>Pezizomycotina</taxon>
        <taxon>Sordariomycetes</taxon>
        <taxon>Xylariomycetidae</taxon>
        <taxon>Amphisphaeriales</taxon>
        <taxon>Apiosporaceae</taxon>
        <taxon>Apiospora</taxon>
    </lineage>
</organism>
<dbReference type="InterPro" id="IPR050613">
    <property type="entry name" value="Sec_Metabolite_Reg"/>
</dbReference>
<accession>A0AAW0R1Y7</accession>
<gene>
    <name evidence="6" type="ORF">PG999_005329</name>
</gene>
<keyword evidence="3" id="KW-0539">Nucleus</keyword>
<feature type="region of interest" description="Disordered" evidence="4">
    <location>
        <begin position="531"/>
        <end position="553"/>
    </location>
</feature>
<comment type="caution">
    <text evidence="6">The sequence shown here is derived from an EMBL/GenBank/DDBJ whole genome shotgun (WGS) entry which is preliminary data.</text>
</comment>
<dbReference type="SUPFAM" id="SSF57701">
    <property type="entry name" value="Zn2/Cys6 DNA-binding domain"/>
    <property type="match status" value="1"/>
</dbReference>
<dbReference type="PANTHER" id="PTHR31001">
    <property type="entry name" value="UNCHARACTERIZED TRANSCRIPTIONAL REGULATORY PROTEIN"/>
    <property type="match status" value="1"/>
</dbReference>
<dbReference type="InterPro" id="IPR001138">
    <property type="entry name" value="Zn2Cys6_DnaBD"/>
</dbReference>
<dbReference type="Pfam" id="PF04082">
    <property type="entry name" value="Fungal_trans"/>
    <property type="match status" value="1"/>
</dbReference>
<feature type="compositionally biased region" description="Basic and acidic residues" evidence="4">
    <location>
        <begin position="650"/>
        <end position="662"/>
    </location>
</feature>
<name>A0AAW0R1Y7_9PEZI</name>
<dbReference type="Pfam" id="PF00172">
    <property type="entry name" value="Zn_clus"/>
    <property type="match status" value="1"/>
</dbReference>
<dbReference type="PANTHER" id="PTHR31001:SF57">
    <property type="entry name" value="ZN(II)2CYS6 TRANSCRIPTION FACTOR (EUROFUNG)"/>
    <property type="match status" value="1"/>
</dbReference>
<feature type="compositionally biased region" description="Basic and acidic residues" evidence="4">
    <location>
        <begin position="151"/>
        <end position="160"/>
    </location>
</feature>